<name>A0A429ZGE7_9ENTE</name>
<dbReference type="EMBL" id="NGJU01000021">
    <property type="protein sequence ID" value="RST92793.1"/>
    <property type="molecule type" value="Genomic_DNA"/>
</dbReference>
<dbReference type="OrthoDB" id="9797501at2"/>
<evidence type="ECO:0000259" key="2">
    <source>
        <dbReference type="SMART" id="SM00857"/>
    </source>
</evidence>
<dbReference type="RefSeq" id="WP_126781735.1">
    <property type="nucleotide sequence ID" value="NZ_NGJU01000021.1"/>
</dbReference>
<keyword evidence="1" id="KW-1133">Transmembrane helix</keyword>
<feature type="transmembrane region" description="Helical" evidence="1">
    <location>
        <begin position="190"/>
        <end position="208"/>
    </location>
</feature>
<gene>
    <name evidence="3" type="ORF">CBF35_12790</name>
</gene>
<dbReference type="Gene3D" id="3.40.50.1390">
    <property type="entry name" value="Resolvase, N-terminal catalytic domain"/>
    <property type="match status" value="1"/>
</dbReference>
<sequence length="239" mass="27839">MRIGYVQINQKKQSGHSSADILKKAACDYVYIDSFQAKKEVWQKRPELISLIQESNPGDVIVMADLDQLSPHYQVWLEFLTRLKNYKLELEILAVPKNSVVDWLYFFSWMKKQAEAKLPGVRVKKFSKEHSVEKSQYHFFSRDPYFRQSYRTIFQKVAAKQSLREITRQTTAPLGTVVRIKKDYEKLKQTVLLVGTFLLTIISLKMVQQYSSNTALQVLICGIMTLLVVYFTYSDSQSE</sequence>
<dbReference type="Proteomes" id="UP000287239">
    <property type="component" value="Unassembled WGS sequence"/>
</dbReference>
<evidence type="ECO:0000313" key="4">
    <source>
        <dbReference type="Proteomes" id="UP000287239"/>
    </source>
</evidence>
<dbReference type="InterPro" id="IPR006119">
    <property type="entry name" value="Resolv_N"/>
</dbReference>
<feature type="domain" description="Resolvase/invertase-type recombinase catalytic" evidence="2">
    <location>
        <begin position="2"/>
        <end position="122"/>
    </location>
</feature>
<dbReference type="GeneID" id="98569220"/>
<keyword evidence="4" id="KW-1185">Reference proteome</keyword>
<keyword evidence="1" id="KW-0812">Transmembrane</keyword>
<comment type="caution">
    <text evidence="3">The sequence shown here is derived from an EMBL/GenBank/DDBJ whole genome shotgun (WGS) entry which is preliminary data.</text>
</comment>
<evidence type="ECO:0000256" key="1">
    <source>
        <dbReference type="SAM" id="Phobius"/>
    </source>
</evidence>
<dbReference type="Pfam" id="PF00239">
    <property type="entry name" value="Resolvase"/>
    <property type="match status" value="1"/>
</dbReference>
<dbReference type="SMART" id="SM00857">
    <property type="entry name" value="Resolvase"/>
    <property type="match status" value="1"/>
</dbReference>
<keyword evidence="1" id="KW-0472">Membrane</keyword>
<proteinExistence type="predicted"/>
<dbReference type="AlphaFoldDB" id="A0A429ZGE7"/>
<dbReference type="InterPro" id="IPR036162">
    <property type="entry name" value="Resolvase-like_N_sf"/>
</dbReference>
<dbReference type="GO" id="GO:0003677">
    <property type="term" value="F:DNA binding"/>
    <property type="evidence" value="ECO:0007669"/>
    <property type="project" value="InterPro"/>
</dbReference>
<accession>A0A429ZGE7</accession>
<protein>
    <recommendedName>
        <fullName evidence="2">Resolvase/invertase-type recombinase catalytic domain-containing protein</fullName>
    </recommendedName>
</protein>
<organism evidence="3 4">
    <name type="scientific">Vagococcus salmoninarum</name>
    <dbReference type="NCBI Taxonomy" id="2739"/>
    <lineage>
        <taxon>Bacteria</taxon>
        <taxon>Bacillati</taxon>
        <taxon>Bacillota</taxon>
        <taxon>Bacilli</taxon>
        <taxon>Lactobacillales</taxon>
        <taxon>Enterococcaceae</taxon>
        <taxon>Vagococcus</taxon>
    </lineage>
</organism>
<dbReference type="SUPFAM" id="SSF53041">
    <property type="entry name" value="Resolvase-like"/>
    <property type="match status" value="1"/>
</dbReference>
<dbReference type="GO" id="GO:0000150">
    <property type="term" value="F:DNA strand exchange activity"/>
    <property type="evidence" value="ECO:0007669"/>
    <property type="project" value="InterPro"/>
</dbReference>
<feature type="transmembrane region" description="Helical" evidence="1">
    <location>
        <begin position="214"/>
        <end position="233"/>
    </location>
</feature>
<evidence type="ECO:0000313" key="3">
    <source>
        <dbReference type="EMBL" id="RST92793.1"/>
    </source>
</evidence>
<reference evidence="3 4" key="1">
    <citation type="submission" date="2017-05" db="EMBL/GenBank/DDBJ databases">
        <title>Vagococcus spp. assemblies.</title>
        <authorList>
            <person name="Gulvik C.A."/>
        </authorList>
    </citation>
    <scope>NUCLEOTIDE SEQUENCE [LARGE SCALE GENOMIC DNA]</scope>
    <source>
        <strain evidence="3 4">NCFB 2777</strain>
    </source>
</reference>